<accession>E8UBS4</accession>
<dbReference type="Proteomes" id="UP000008635">
    <property type="component" value="Chromosome"/>
</dbReference>
<dbReference type="EMBL" id="CP002454">
    <property type="protein sequence ID" value="ADV68513.1"/>
    <property type="molecule type" value="Genomic_DNA"/>
</dbReference>
<evidence type="ECO:0000313" key="2">
    <source>
        <dbReference type="EMBL" id="ADV68513.1"/>
    </source>
</evidence>
<keyword evidence="1" id="KW-0812">Transmembrane</keyword>
<evidence type="ECO:0000313" key="3">
    <source>
        <dbReference type="Proteomes" id="UP000008635"/>
    </source>
</evidence>
<keyword evidence="1" id="KW-1133">Transmembrane helix</keyword>
<dbReference type="STRING" id="709986.Deima_2884"/>
<keyword evidence="3" id="KW-1185">Reference proteome</keyword>
<keyword evidence="1" id="KW-0472">Membrane</keyword>
<feature type="transmembrane region" description="Helical" evidence="1">
    <location>
        <begin position="56"/>
        <end position="77"/>
    </location>
</feature>
<dbReference type="KEGG" id="dmr:Deima_2884"/>
<reference evidence="3" key="2">
    <citation type="submission" date="2011-01" db="EMBL/GenBank/DDBJ databases">
        <title>The complete genome of Deinococcus maricopensis DSM 21211.</title>
        <authorList>
            <consortium name="US DOE Joint Genome Institute (JGI-PGF)"/>
            <person name="Lucas S."/>
            <person name="Copeland A."/>
            <person name="Lapidus A."/>
            <person name="Goodwin L."/>
            <person name="Pitluck S."/>
            <person name="Kyrpides N."/>
            <person name="Mavromatis K."/>
            <person name="Pagani I."/>
            <person name="Ivanova N."/>
            <person name="Ovchinnikova G."/>
            <person name="Zeytun A."/>
            <person name="Detter J.C."/>
            <person name="Han C."/>
            <person name="Land M."/>
            <person name="Hauser L."/>
            <person name="Markowitz V."/>
            <person name="Cheng J.-F."/>
            <person name="Hugenholtz P."/>
            <person name="Woyke T."/>
            <person name="Wu D."/>
            <person name="Pukall R."/>
            <person name="Gehrich-Schroeter G."/>
            <person name="Brambilla E."/>
            <person name="Klenk H.-P."/>
            <person name="Eisen J.A."/>
        </authorList>
    </citation>
    <scope>NUCLEOTIDE SEQUENCE [LARGE SCALE GENOMIC DNA]</scope>
    <source>
        <strain evidence="3">DSM 21211 / LMG 22137 / NRRL B-23946 / LB-34</strain>
    </source>
</reference>
<proteinExistence type="predicted"/>
<name>E8UBS4_DEIML</name>
<reference evidence="2 3" key="1">
    <citation type="journal article" date="2011" name="Stand. Genomic Sci.">
        <title>Complete genome sequence of Deinococcus maricopensis type strain (LB-34).</title>
        <authorList>
            <person name="Pukall R."/>
            <person name="Zeytun A."/>
            <person name="Lucas S."/>
            <person name="Lapidus A."/>
            <person name="Hammon N."/>
            <person name="Deshpande S."/>
            <person name="Nolan M."/>
            <person name="Cheng J.F."/>
            <person name="Pitluck S."/>
            <person name="Liolios K."/>
            <person name="Pagani I."/>
            <person name="Mikhailova N."/>
            <person name="Ivanova N."/>
            <person name="Mavromatis K."/>
            <person name="Pati A."/>
            <person name="Tapia R."/>
            <person name="Han C."/>
            <person name="Goodwin L."/>
            <person name="Chen A."/>
            <person name="Palaniappan K."/>
            <person name="Land M."/>
            <person name="Hauser L."/>
            <person name="Chang Y.J."/>
            <person name="Jeffries C.D."/>
            <person name="Brambilla E.M."/>
            <person name="Rohde M."/>
            <person name="Goker M."/>
            <person name="Detter J.C."/>
            <person name="Woyke T."/>
            <person name="Bristow J."/>
            <person name="Eisen J.A."/>
            <person name="Markowitz V."/>
            <person name="Hugenholtz P."/>
            <person name="Kyrpides N.C."/>
            <person name="Klenk H.P."/>
        </authorList>
    </citation>
    <scope>NUCLEOTIDE SEQUENCE [LARGE SCALE GENOMIC DNA]</scope>
    <source>
        <strain evidence="3">DSM 21211 / LMG 22137 / NRRL B-23946 / LB-34</strain>
    </source>
</reference>
<dbReference type="AlphaFoldDB" id="E8UBS4"/>
<evidence type="ECO:0000256" key="1">
    <source>
        <dbReference type="SAM" id="Phobius"/>
    </source>
</evidence>
<sequence precursor="true">MLLGTLTVILAVLAFGCAALSLGAFAGLNPASPSALRLLSAVEGTLASGAHLPLEAFWRGAAEVVLAGVCMWMAAYIKPR</sequence>
<organism evidence="2 3">
    <name type="scientific">Deinococcus maricopensis (strain DSM 21211 / LMG 22137 / NRRL B-23946 / LB-34)</name>
    <dbReference type="NCBI Taxonomy" id="709986"/>
    <lineage>
        <taxon>Bacteria</taxon>
        <taxon>Thermotogati</taxon>
        <taxon>Deinococcota</taxon>
        <taxon>Deinococci</taxon>
        <taxon>Deinococcales</taxon>
        <taxon>Deinococcaceae</taxon>
        <taxon>Deinococcus</taxon>
    </lineage>
</organism>
<protein>
    <submittedName>
        <fullName evidence="2">Uncharacterized protein</fullName>
    </submittedName>
</protein>
<dbReference type="HOGENOM" id="CLU_2583916_0_0_0"/>
<gene>
    <name evidence="2" type="ordered locus">Deima_2884</name>
</gene>